<dbReference type="Proteomes" id="UP001165160">
    <property type="component" value="Unassembled WGS sequence"/>
</dbReference>
<evidence type="ECO:0000256" key="1">
    <source>
        <dbReference type="SAM" id="MobiDB-lite"/>
    </source>
</evidence>
<name>A0A9W7BNW7_9STRA</name>
<accession>A0A9W7BNW7</accession>
<dbReference type="EMBL" id="BRXX01000146">
    <property type="protein sequence ID" value="GMH93816.1"/>
    <property type="molecule type" value="Genomic_DNA"/>
</dbReference>
<feature type="compositionally biased region" description="Low complexity" evidence="1">
    <location>
        <begin position="9"/>
        <end position="25"/>
    </location>
</feature>
<protein>
    <submittedName>
        <fullName evidence="2">Uncharacterized protein</fullName>
    </submittedName>
</protein>
<reference evidence="3" key="1">
    <citation type="journal article" date="2023" name="Commun. Biol.">
        <title>Genome analysis of Parmales, the sister group of diatoms, reveals the evolutionary specialization of diatoms from phago-mixotrophs to photoautotrophs.</title>
        <authorList>
            <person name="Ban H."/>
            <person name="Sato S."/>
            <person name="Yoshikawa S."/>
            <person name="Yamada K."/>
            <person name="Nakamura Y."/>
            <person name="Ichinomiya M."/>
            <person name="Sato N."/>
            <person name="Blanc-Mathieu R."/>
            <person name="Endo H."/>
            <person name="Kuwata A."/>
            <person name="Ogata H."/>
        </authorList>
    </citation>
    <scope>NUCLEOTIDE SEQUENCE [LARGE SCALE GENOMIC DNA]</scope>
    <source>
        <strain evidence="3">NIES 3699</strain>
    </source>
</reference>
<feature type="region of interest" description="Disordered" evidence="1">
    <location>
        <begin position="1"/>
        <end position="31"/>
    </location>
</feature>
<sequence>MASSLPIYTIDASSSDDPTSSPTPSIDEDDHEKWLQRLDSAEVAFVRNDLIERYTTAGHEREKAENEVDNFLRDRSRSEKFLDMRKMALEQEVGQWSPELGLWLGLAFMAGMVGNVAPKIWEGFNM</sequence>
<dbReference type="AlphaFoldDB" id="A0A9W7BNW7"/>
<evidence type="ECO:0000313" key="3">
    <source>
        <dbReference type="Proteomes" id="UP001165160"/>
    </source>
</evidence>
<keyword evidence="3" id="KW-1185">Reference proteome</keyword>
<comment type="caution">
    <text evidence="2">The sequence shown here is derived from an EMBL/GenBank/DDBJ whole genome shotgun (WGS) entry which is preliminary data.</text>
</comment>
<proteinExistence type="predicted"/>
<evidence type="ECO:0000313" key="2">
    <source>
        <dbReference type="EMBL" id="GMH93816.1"/>
    </source>
</evidence>
<organism evidence="2 3">
    <name type="scientific">Triparma verrucosa</name>
    <dbReference type="NCBI Taxonomy" id="1606542"/>
    <lineage>
        <taxon>Eukaryota</taxon>
        <taxon>Sar</taxon>
        <taxon>Stramenopiles</taxon>
        <taxon>Ochrophyta</taxon>
        <taxon>Bolidophyceae</taxon>
        <taxon>Parmales</taxon>
        <taxon>Triparmaceae</taxon>
        <taxon>Triparma</taxon>
    </lineage>
</organism>
<gene>
    <name evidence="2" type="ORF">TrVE_jg1879</name>
</gene>